<dbReference type="RefSeq" id="WP_089777807.1">
    <property type="nucleotide sequence ID" value="NZ_CABLRR010000002.1"/>
</dbReference>
<evidence type="ECO:0008006" key="4">
    <source>
        <dbReference type="Google" id="ProtNLM"/>
    </source>
</evidence>
<gene>
    <name evidence="2" type="ORF">BN996_01425</name>
</gene>
<protein>
    <recommendedName>
        <fullName evidence="4">Lipoprotein</fullName>
    </recommendedName>
</protein>
<name>A0A0D6JQ21_9EURY</name>
<evidence type="ECO:0000313" key="3">
    <source>
        <dbReference type="Proteomes" id="UP000198902"/>
    </source>
</evidence>
<accession>A0A0D6JQ21</accession>
<keyword evidence="3" id="KW-1185">Reference proteome</keyword>
<organism evidence="2 3">
    <name type="scientific">Haloferax massiliensis</name>
    <dbReference type="NCBI Taxonomy" id="1476858"/>
    <lineage>
        <taxon>Archaea</taxon>
        <taxon>Methanobacteriati</taxon>
        <taxon>Methanobacteriota</taxon>
        <taxon>Stenosarchaea group</taxon>
        <taxon>Halobacteria</taxon>
        <taxon>Halobacteriales</taxon>
        <taxon>Haloferacaceae</taxon>
        <taxon>Haloferax</taxon>
    </lineage>
</organism>
<dbReference type="OrthoDB" id="339963at2157"/>
<evidence type="ECO:0000256" key="1">
    <source>
        <dbReference type="SAM" id="MobiDB-lite"/>
    </source>
</evidence>
<evidence type="ECO:0000313" key="2">
    <source>
        <dbReference type="EMBL" id="CQR49949.1"/>
    </source>
</evidence>
<sequence length="202" mass="22176">MHRRALLSSAAALSLAGLSGCLADARRTASGRIRADTGHSQLHPTDERYVKGSFPDDADFRGWLFSDPPADQRDVFTDRAMQGQYSNDLLEVDGDSFVLLFEVRMAREDAAFYNVGLSPSWSGWRDADIPIRRSPPADPDAFEVDADTLVCTHLSTFDVARGATPTDATLRVFERDDESGTTHGSSAESVVATHRVGRWSDR</sequence>
<dbReference type="AlphaFoldDB" id="A0A0D6JQ21"/>
<dbReference type="EMBL" id="CSTE01000002">
    <property type="protein sequence ID" value="CQR49949.1"/>
    <property type="molecule type" value="Genomic_DNA"/>
</dbReference>
<dbReference type="Proteomes" id="UP000198902">
    <property type="component" value="Unassembled WGS sequence"/>
</dbReference>
<reference evidence="3" key="1">
    <citation type="submission" date="2015-03" db="EMBL/GenBank/DDBJ databases">
        <authorList>
            <person name="Urmite Genomes"/>
        </authorList>
    </citation>
    <scope>NUCLEOTIDE SEQUENCE [LARGE SCALE GENOMIC DNA]</scope>
    <source>
        <strain evidence="3">Arc-Hr</strain>
    </source>
</reference>
<proteinExistence type="predicted"/>
<feature type="region of interest" description="Disordered" evidence="1">
    <location>
        <begin position="176"/>
        <end position="202"/>
    </location>
</feature>
<dbReference type="PROSITE" id="PS51257">
    <property type="entry name" value="PROKAR_LIPOPROTEIN"/>
    <property type="match status" value="1"/>
</dbReference>